<dbReference type="AlphaFoldDB" id="A0A915JMB5"/>
<feature type="region of interest" description="Disordered" evidence="1">
    <location>
        <begin position="91"/>
        <end position="156"/>
    </location>
</feature>
<feature type="domain" description="Protein argonaute N-terminal" evidence="2">
    <location>
        <begin position="163"/>
        <end position="326"/>
    </location>
</feature>
<dbReference type="WBParaSite" id="nRc.2.0.1.t27349-RA">
    <property type="protein sequence ID" value="nRc.2.0.1.t27349-RA"/>
    <property type="gene ID" value="nRc.2.0.1.g27349"/>
</dbReference>
<evidence type="ECO:0000313" key="3">
    <source>
        <dbReference type="Proteomes" id="UP000887565"/>
    </source>
</evidence>
<feature type="compositionally biased region" description="Low complexity" evidence="1">
    <location>
        <begin position="92"/>
        <end position="115"/>
    </location>
</feature>
<reference evidence="4" key="1">
    <citation type="submission" date="2022-11" db="UniProtKB">
        <authorList>
            <consortium name="WormBaseParasite"/>
        </authorList>
    </citation>
    <scope>IDENTIFICATION</scope>
</reference>
<keyword evidence="3" id="KW-1185">Reference proteome</keyword>
<feature type="compositionally biased region" description="Basic and acidic residues" evidence="1">
    <location>
        <begin position="126"/>
        <end position="137"/>
    </location>
</feature>
<evidence type="ECO:0000256" key="1">
    <source>
        <dbReference type="SAM" id="MobiDB-lite"/>
    </source>
</evidence>
<dbReference type="InterPro" id="IPR032474">
    <property type="entry name" value="Argonaute_N"/>
</dbReference>
<accession>A0A915JMB5</accession>
<evidence type="ECO:0000259" key="2">
    <source>
        <dbReference type="Pfam" id="PF16486"/>
    </source>
</evidence>
<protein>
    <submittedName>
        <fullName evidence="4">Protein argonaute N-terminal domain-containing protein</fullName>
    </submittedName>
</protein>
<name>A0A915JMB5_ROMCU</name>
<dbReference type="Proteomes" id="UP000887565">
    <property type="component" value="Unplaced"/>
</dbReference>
<evidence type="ECO:0000313" key="4">
    <source>
        <dbReference type="WBParaSite" id="nRc.2.0.1.t27349-RA"/>
    </source>
</evidence>
<dbReference type="Pfam" id="PF16486">
    <property type="entry name" value="ArgoN"/>
    <property type="match status" value="1"/>
</dbReference>
<proteinExistence type="predicted"/>
<sequence>MSSTGKGRGRGRANIPNWSPSNSTGTGTPIAQRTPGGLSSNTSSNSLASSASSSSGSRSAASAKSQGIESVNLPVVAPDSLINERMNSMTISTGSFSSSGERSTSSRSSTSSESGPARSISQHAHATQDREPIRRPLNDSPIPKIRPPICKLPMRPDFGTQGQKINLLANHFEIKMPKELTFHHYDVLITEQNTPVGRVEWTGGRVPKHTRDEMRDVSYKVFAEWNRKFTQDFFAFVYDRQQHVYSCVYIGQRTLYKVLNVKRTTLEKNFKRSNIDDEITAFNNRKFKIRLLLNAESPQIKVSMEEIRRVLFNECDRDRSPLQILDLLSNQMLYLRRFLNNAL</sequence>
<feature type="region of interest" description="Disordered" evidence="1">
    <location>
        <begin position="1"/>
        <end position="72"/>
    </location>
</feature>
<feature type="compositionally biased region" description="Polar residues" evidence="1">
    <location>
        <begin position="16"/>
        <end position="31"/>
    </location>
</feature>
<organism evidence="3 4">
    <name type="scientific">Romanomermis culicivorax</name>
    <name type="common">Nematode worm</name>
    <dbReference type="NCBI Taxonomy" id="13658"/>
    <lineage>
        <taxon>Eukaryota</taxon>
        <taxon>Metazoa</taxon>
        <taxon>Ecdysozoa</taxon>
        <taxon>Nematoda</taxon>
        <taxon>Enoplea</taxon>
        <taxon>Dorylaimia</taxon>
        <taxon>Mermithida</taxon>
        <taxon>Mermithoidea</taxon>
        <taxon>Mermithidae</taxon>
        <taxon>Romanomermis</taxon>
    </lineage>
</organism>
<feature type="compositionally biased region" description="Low complexity" evidence="1">
    <location>
        <begin position="39"/>
        <end position="65"/>
    </location>
</feature>